<reference evidence="1 2" key="1">
    <citation type="submission" date="2019-01" db="EMBL/GenBank/DDBJ databases">
        <title>Draft genome sequence of Dictyobacter sp. Uno17.</title>
        <authorList>
            <person name="Wang C.M."/>
            <person name="Zheng Y."/>
            <person name="Sakai Y."/>
            <person name="Abe K."/>
            <person name="Yokota A."/>
            <person name="Yabe S."/>
        </authorList>
    </citation>
    <scope>NUCLEOTIDE SEQUENCE [LARGE SCALE GENOMIC DNA]</scope>
    <source>
        <strain evidence="1 2">Uno17</strain>
    </source>
</reference>
<comment type="caution">
    <text evidence="1">The sequence shown here is derived from an EMBL/GenBank/DDBJ whole genome shotgun (WGS) entry which is preliminary data.</text>
</comment>
<accession>A0A5A5T999</accession>
<organism evidence="1 2">
    <name type="scientific">Dictyobacter arantiisoli</name>
    <dbReference type="NCBI Taxonomy" id="2014874"/>
    <lineage>
        <taxon>Bacteria</taxon>
        <taxon>Bacillati</taxon>
        <taxon>Chloroflexota</taxon>
        <taxon>Ktedonobacteria</taxon>
        <taxon>Ktedonobacterales</taxon>
        <taxon>Dictyobacteraceae</taxon>
        <taxon>Dictyobacter</taxon>
    </lineage>
</organism>
<evidence type="ECO:0000313" key="1">
    <source>
        <dbReference type="EMBL" id="GCF07982.1"/>
    </source>
</evidence>
<name>A0A5A5T999_9CHLR</name>
<dbReference type="Proteomes" id="UP000322530">
    <property type="component" value="Unassembled WGS sequence"/>
</dbReference>
<gene>
    <name evidence="1" type="ORF">KDI_15460</name>
</gene>
<sequence length="64" mass="7670">MWQVLSFLDFSVKARMPQTGTVERLQTCERNRDPRGYARTEAQRHREPVLREPILPFHFSLRIT</sequence>
<dbReference type="AlphaFoldDB" id="A0A5A5T999"/>
<proteinExistence type="predicted"/>
<keyword evidence="2" id="KW-1185">Reference proteome</keyword>
<evidence type="ECO:0000313" key="2">
    <source>
        <dbReference type="Proteomes" id="UP000322530"/>
    </source>
</evidence>
<protein>
    <submittedName>
        <fullName evidence="1">Uncharacterized protein</fullName>
    </submittedName>
</protein>
<dbReference type="EMBL" id="BIXY01000017">
    <property type="protein sequence ID" value="GCF07982.1"/>
    <property type="molecule type" value="Genomic_DNA"/>
</dbReference>